<dbReference type="EMBL" id="JBFMKM010000004">
    <property type="protein sequence ID" value="KAL1306824.1"/>
    <property type="molecule type" value="Genomic_DNA"/>
</dbReference>
<evidence type="ECO:0000256" key="1">
    <source>
        <dbReference type="SAM" id="Phobius"/>
    </source>
</evidence>
<comment type="caution">
    <text evidence="2">The sequence shown here is derived from an EMBL/GenBank/DDBJ whole genome shotgun (WGS) entry which is preliminary data.</text>
</comment>
<name>A0ABR3PL11_9PEZI</name>
<keyword evidence="3" id="KW-1185">Reference proteome</keyword>
<gene>
    <name evidence="2" type="ORF">AAFC00_005480</name>
</gene>
<reference evidence="2 3" key="1">
    <citation type="submission" date="2024-07" db="EMBL/GenBank/DDBJ databases">
        <title>Draft sequence of the Neodothiora populina.</title>
        <authorList>
            <person name="Drown D.D."/>
            <person name="Schuette U.S."/>
            <person name="Buechlein A.B."/>
            <person name="Rusch D.R."/>
            <person name="Winton L.W."/>
            <person name="Adams G.A."/>
        </authorList>
    </citation>
    <scope>NUCLEOTIDE SEQUENCE [LARGE SCALE GENOMIC DNA]</scope>
    <source>
        <strain evidence="2 3">CPC 39397</strain>
    </source>
</reference>
<sequence>MFQHPKLAHIDRLDQIGCQLAVLKRHYKAYIRLIDRVVEPQKAAIASTADSRVASKSSQESTHLPNFTIVHPLRRRSDHAKSLSKEDTADDRVAEKDDLDSRLPVATESESLLGVSLSSAARVRFERLKDMVELYALSECKDYLSQKESLVQMNFQLIAIKESLDVEKLTRAAFLISKVTVLFVPLSFMTSYFSLDLDMKYDARTYWTTFAIVLVLSSTVLVAFGLASGTLMSWKRLSGIRRLTNWVKRIRRADTAEAEQIHMDPRRVESGGASIGGVPIAMKEQY</sequence>
<dbReference type="GeneID" id="95979179"/>
<dbReference type="Proteomes" id="UP001562354">
    <property type="component" value="Unassembled WGS sequence"/>
</dbReference>
<dbReference type="RefSeq" id="XP_069203096.1">
    <property type="nucleotide sequence ID" value="XM_069348613.1"/>
</dbReference>
<proteinExistence type="predicted"/>
<evidence type="ECO:0000313" key="2">
    <source>
        <dbReference type="EMBL" id="KAL1306824.1"/>
    </source>
</evidence>
<dbReference type="Gene3D" id="1.20.58.340">
    <property type="entry name" value="Magnesium transport protein CorA, transmembrane region"/>
    <property type="match status" value="1"/>
</dbReference>
<protein>
    <submittedName>
        <fullName evidence="2">Uncharacterized protein</fullName>
    </submittedName>
</protein>
<feature type="transmembrane region" description="Helical" evidence="1">
    <location>
        <begin position="172"/>
        <end position="194"/>
    </location>
</feature>
<keyword evidence="1" id="KW-0472">Membrane</keyword>
<keyword evidence="1" id="KW-1133">Transmembrane helix</keyword>
<accession>A0ABR3PL11</accession>
<feature type="transmembrane region" description="Helical" evidence="1">
    <location>
        <begin position="206"/>
        <end position="232"/>
    </location>
</feature>
<organism evidence="2 3">
    <name type="scientific">Neodothiora populina</name>
    <dbReference type="NCBI Taxonomy" id="2781224"/>
    <lineage>
        <taxon>Eukaryota</taxon>
        <taxon>Fungi</taxon>
        <taxon>Dikarya</taxon>
        <taxon>Ascomycota</taxon>
        <taxon>Pezizomycotina</taxon>
        <taxon>Dothideomycetes</taxon>
        <taxon>Dothideomycetidae</taxon>
        <taxon>Dothideales</taxon>
        <taxon>Dothioraceae</taxon>
        <taxon>Neodothiora</taxon>
    </lineage>
</organism>
<evidence type="ECO:0000313" key="3">
    <source>
        <dbReference type="Proteomes" id="UP001562354"/>
    </source>
</evidence>
<keyword evidence="1" id="KW-0812">Transmembrane</keyword>